<evidence type="ECO:0000256" key="4">
    <source>
        <dbReference type="ARBA" id="ARBA00015492"/>
    </source>
</evidence>
<gene>
    <name evidence="16" type="ORF">BSTOLATCC_MIC52429</name>
</gene>
<keyword evidence="9 13" id="KW-0547">Nucleotide-binding</keyword>
<dbReference type="InterPro" id="IPR006070">
    <property type="entry name" value="Sua5-like_dom"/>
</dbReference>
<organism evidence="16 17">
    <name type="scientific">Blepharisma stoltei</name>
    <dbReference type="NCBI Taxonomy" id="1481888"/>
    <lineage>
        <taxon>Eukaryota</taxon>
        <taxon>Sar</taxon>
        <taxon>Alveolata</taxon>
        <taxon>Ciliophora</taxon>
        <taxon>Postciliodesmatophora</taxon>
        <taxon>Heterotrichea</taxon>
        <taxon>Heterotrichida</taxon>
        <taxon>Blepharismidae</taxon>
        <taxon>Blepharisma</taxon>
    </lineage>
</organism>
<evidence type="ECO:0000256" key="8">
    <source>
        <dbReference type="ARBA" id="ARBA00022695"/>
    </source>
</evidence>
<reference evidence="16" key="1">
    <citation type="submission" date="2021-09" db="EMBL/GenBank/DDBJ databases">
        <authorList>
            <consortium name="AG Swart"/>
            <person name="Singh M."/>
            <person name="Singh A."/>
            <person name="Seah K."/>
            <person name="Emmerich C."/>
        </authorList>
    </citation>
    <scope>NUCLEOTIDE SEQUENCE</scope>
    <source>
        <strain evidence="16">ATCC30299</strain>
    </source>
</reference>
<comment type="similarity">
    <text evidence="2 13">Belongs to the SUA5 family.</text>
</comment>
<comment type="subcellular location">
    <subcellularLocation>
        <location evidence="1 13">Cytoplasm</location>
    </subcellularLocation>
</comment>
<evidence type="ECO:0000259" key="15">
    <source>
        <dbReference type="PROSITE" id="PS51163"/>
    </source>
</evidence>
<proteinExistence type="inferred from homology"/>
<keyword evidence="17" id="KW-1185">Reference proteome</keyword>
<keyword evidence="6 13" id="KW-0808">Transferase</keyword>
<evidence type="ECO:0000256" key="13">
    <source>
        <dbReference type="PIRNR" id="PIRNR004930"/>
    </source>
</evidence>
<feature type="binding site" evidence="14">
    <location>
        <position position="240"/>
    </location>
    <ligand>
        <name>ATP</name>
        <dbReference type="ChEBI" id="CHEBI:30616"/>
    </ligand>
</feature>
<feature type="binding site" evidence="14">
    <location>
        <position position="179"/>
    </location>
    <ligand>
        <name>L-threonine</name>
        <dbReference type="ChEBI" id="CHEBI:57926"/>
    </ligand>
</feature>
<dbReference type="NCBIfam" id="TIGR00057">
    <property type="entry name" value="L-threonylcarbamoyladenylate synthase"/>
    <property type="match status" value="1"/>
</dbReference>
<evidence type="ECO:0000256" key="14">
    <source>
        <dbReference type="PIRSR" id="PIRSR004930-1"/>
    </source>
</evidence>
<dbReference type="InterPro" id="IPR010923">
    <property type="entry name" value="T(6)A37_SUA5"/>
</dbReference>
<dbReference type="GO" id="GO:0005737">
    <property type="term" value="C:cytoplasm"/>
    <property type="evidence" value="ECO:0007669"/>
    <property type="project" value="UniProtKB-SubCell"/>
</dbReference>
<evidence type="ECO:0000256" key="5">
    <source>
        <dbReference type="ARBA" id="ARBA00022490"/>
    </source>
</evidence>
<sequence length="353" mass="39270">MANLCNDLKVCAEHLQQGNLVAFPTETVYGLGANALNEEAVRKIFQAKRRPLNDPVIVHVNSIQEALNLIDENDQEILNTYQYLASQFWPGPLTIICKAGPLISPVLTANTGFVGIRSPRHPLAQQLIATAGVPIAAPSANLFSHVSPTSAGHVMQDFHDSDFDIKVLDGGKCTFGIESTVAKLYREEDELKLLVLRKGGVSERNLSEALEGRNVRVSSRQNYLEHQTNSEAPGQLIKHYSPNIDTYLVVNNSQNEGQELHNLSEAIVIDYHGLLSHINCKARRELSEEGKIDEAINNLYELLRWSEDQNGSYVLIPDLSHITDQHTAALFDRIFRATSGRKVVIRDQNIYSL</sequence>
<dbReference type="InterPro" id="IPR017945">
    <property type="entry name" value="DHBP_synth_RibB-like_a/b_dom"/>
</dbReference>
<feature type="binding site" evidence="14">
    <location>
        <position position="137"/>
    </location>
    <ligand>
        <name>L-threonine</name>
        <dbReference type="ChEBI" id="CHEBI:57926"/>
    </ligand>
</feature>
<dbReference type="SUPFAM" id="SSF55821">
    <property type="entry name" value="YrdC/RibB"/>
    <property type="match status" value="1"/>
</dbReference>
<dbReference type="Gene3D" id="3.90.870.10">
    <property type="entry name" value="DHBP synthase"/>
    <property type="match status" value="1"/>
</dbReference>
<dbReference type="GO" id="GO:0000049">
    <property type="term" value="F:tRNA binding"/>
    <property type="evidence" value="ECO:0007669"/>
    <property type="project" value="TreeGrafter"/>
</dbReference>
<protein>
    <recommendedName>
        <fullName evidence="4 13">Threonylcarbamoyl-AMP synthase</fullName>
        <shortName evidence="13">TC-AMP synthase</shortName>
        <ecNumber evidence="3 13">2.7.7.87</ecNumber>
    </recommendedName>
    <alternativeName>
        <fullName evidence="11 13">L-threonylcarbamoyladenylate synthase</fullName>
    </alternativeName>
</protein>
<evidence type="ECO:0000313" key="17">
    <source>
        <dbReference type="Proteomes" id="UP001162131"/>
    </source>
</evidence>
<dbReference type="GO" id="GO:0005524">
    <property type="term" value="F:ATP binding"/>
    <property type="evidence" value="ECO:0007669"/>
    <property type="project" value="UniProtKB-UniRule"/>
</dbReference>
<evidence type="ECO:0000256" key="2">
    <source>
        <dbReference type="ARBA" id="ARBA00007663"/>
    </source>
</evidence>
<comment type="catalytic activity">
    <reaction evidence="12 13">
        <text>L-threonine + hydrogencarbonate + ATP = L-threonylcarbamoyladenylate + diphosphate + H2O</text>
        <dbReference type="Rhea" id="RHEA:36407"/>
        <dbReference type="ChEBI" id="CHEBI:15377"/>
        <dbReference type="ChEBI" id="CHEBI:17544"/>
        <dbReference type="ChEBI" id="CHEBI:30616"/>
        <dbReference type="ChEBI" id="CHEBI:33019"/>
        <dbReference type="ChEBI" id="CHEBI:57926"/>
        <dbReference type="ChEBI" id="CHEBI:73682"/>
        <dbReference type="EC" id="2.7.7.87"/>
    </reaction>
</comment>
<comment type="caution">
    <text evidence="16">The sequence shown here is derived from an EMBL/GenBank/DDBJ whole genome shotgun (WGS) entry which is preliminary data.</text>
</comment>
<feature type="binding site" evidence="14">
    <location>
        <position position="117"/>
    </location>
    <ligand>
        <name>L-threonine</name>
        <dbReference type="ChEBI" id="CHEBI:57926"/>
    </ligand>
</feature>
<accession>A0AAU9JUV5</accession>
<feature type="binding site" evidence="14">
    <location>
        <position position="59"/>
    </location>
    <ligand>
        <name>ATP</name>
        <dbReference type="ChEBI" id="CHEBI:30616"/>
    </ligand>
</feature>
<dbReference type="PANTHER" id="PTHR17490:SF16">
    <property type="entry name" value="THREONYLCARBAMOYL-AMP SYNTHASE"/>
    <property type="match status" value="1"/>
</dbReference>
<evidence type="ECO:0000256" key="12">
    <source>
        <dbReference type="ARBA" id="ARBA00048366"/>
    </source>
</evidence>
<feature type="binding site" evidence="14">
    <location>
        <position position="147"/>
    </location>
    <ligand>
        <name>ATP</name>
        <dbReference type="ChEBI" id="CHEBI:30616"/>
    </ligand>
</feature>
<keyword evidence="7 13" id="KW-0819">tRNA processing</keyword>
<dbReference type="InterPro" id="IPR050156">
    <property type="entry name" value="TC-AMP_synthase_SUA5"/>
</dbReference>
<dbReference type="EMBL" id="CAJZBQ010000052">
    <property type="protein sequence ID" value="CAG9331023.1"/>
    <property type="molecule type" value="Genomic_DNA"/>
</dbReference>
<evidence type="ECO:0000256" key="3">
    <source>
        <dbReference type="ARBA" id="ARBA00012584"/>
    </source>
</evidence>
<evidence type="ECO:0000256" key="6">
    <source>
        <dbReference type="ARBA" id="ARBA00022679"/>
    </source>
</evidence>
<dbReference type="FunFam" id="3.90.870.10:FF:000009">
    <property type="entry name" value="Threonylcarbamoyl-AMP synthase, putative"/>
    <property type="match status" value="1"/>
</dbReference>
<dbReference type="Pfam" id="PF01300">
    <property type="entry name" value="Sua5_yciO_yrdC"/>
    <property type="match status" value="1"/>
</dbReference>
<feature type="binding site" evidence="14">
    <location>
        <position position="27"/>
    </location>
    <ligand>
        <name>L-threonine</name>
        <dbReference type="ChEBI" id="CHEBI:57926"/>
    </ligand>
</feature>
<dbReference type="EC" id="2.7.7.87" evidence="3 13"/>
<dbReference type="PROSITE" id="PS51163">
    <property type="entry name" value="YRDC"/>
    <property type="match status" value="1"/>
</dbReference>
<feature type="binding site" evidence="14">
    <location>
        <position position="139"/>
    </location>
    <ligand>
        <name>ATP</name>
        <dbReference type="ChEBI" id="CHEBI:30616"/>
    </ligand>
</feature>
<dbReference type="InterPro" id="IPR038385">
    <property type="entry name" value="Sua5/YwlC_C"/>
</dbReference>
<dbReference type="GO" id="GO:0061710">
    <property type="term" value="F:L-threonylcarbamoyladenylate synthase"/>
    <property type="evidence" value="ECO:0007669"/>
    <property type="project" value="UniProtKB-EC"/>
</dbReference>
<dbReference type="Pfam" id="PF03481">
    <property type="entry name" value="Sua5_C"/>
    <property type="match status" value="1"/>
</dbReference>
<keyword evidence="10 13" id="KW-0067">ATP-binding</keyword>
<dbReference type="GO" id="GO:0003725">
    <property type="term" value="F:double-stranded RNA binding"/>
    <property type="evidence" value="ECO:0007669"/>
    <property type="project" value="UniProtKB-UniRule"/>
</dbReference>
<dbReference type="InterPro" id="IPR005145">
    <property type="entry name" value="Sua5_C"/>
</dbReference>
<dbReference type="Proteomes" id="UP001162131">
    <property type="component" value="Unassembled WGS sequence"/>
</dbReference>
<dbReference type="GO" id="GO:0008033">
    <property type="term" value="P:tRNA processing"/>
    <property type="evidence" value="ECO:0007669"/>
    <property type="project" value="UniProtKB-KW"/>
</dbReference>
<evidence type="ECO:0000313" key="16">
    <source>
        <dbReference type="EMBL" id="CAG9331023.1"/>
    </source>
</evidence>
<feature type="binding site" evidence="14">
    <location>
        <position position="197"/>
    </location>
    <ligand>
        <name>ATP</name>
        <dbReference type="ChEBI" id="CHEBI:30616"/>
    </ligand>
</feature>
<evidence type="ECO:0000256" key="1">
    <source>
        <dbReference type="ARBA" id="ARBA00004496"/>
    </source>
</evidence>
<dbReference type="AlphaFoldDB" id="A0AAU9JUV5"/>
<evidence type="ECO:0000256" key="9">
    <source>
        <dbReference type="ARBA" id="ARBA00022741"/>
    </source>
</evidence>
<dbReference type="PIRSF" id="PIRSF004930">
    <property type="entry name" value="Tln_factor_SUA5"/>
    <property type="match status" value="1"/>
</dbReference>
<comment type="function">
    <text evidence="13">Required for the formation of a threonylcarbamoyl group on adenosine at position 37 (t(6)A37) in tRNAs that read codons beginning with adenine.</text>
</comment>
<evidence type="ECO:0000256" key="7">
    <source>
        <dbReference type="ARBA" id="ARBA00022694"/>
    </source>
</evidence>
<dbReference type="Gene3D" id="3.40.50.11030">
    <property type="entry name" value="Threonylcarbamoyl-AMP synthase, C-terminal domain"/>
    <property type="match status" value="1"/>
</dbReference>
<feature type="domain" description="YrdC-like" evidence="15">
    <location>
        <begin position="5"/>
        <end position="201"/>
    </location>
</feature>
<keyword evidence="8 13" id="KW-0548">Nucleotidyltransferase</keyword>
<dbReference type="GO" id="GO:0006450">
    <property type="term" value="P:regulation of translational fidelity"/>
    <property type="evidence" value="ECO:0007669"/>
    <property type="project" value="TreeGrafter"/>
</dbReference>
<evidence type="ECO:0000256" key="11">
    <source>
        <dbReference type="ARBA" id="ARBA00029774"/>
    </source>
</evidence>
<dbReference type="PANTHER" id="PTHR17490">
    <property type="entry name" value="SUA5"/>
    <property type="match status" value="1"/>
</dbReference>
<keyword evidence="5 13" id="KW-0963">Cytoplasm</keyword>
<evidence type="ECO:0000256" key="10">
    <source>
        <dbReference type="ARBA" id="ARBA00022840"/>
    </source>
</evidence>
<name>A0AAU9JUV5_9CILI</name>
<feature type="binding site" evidence="14">
    <location>
        <position position="50"/>
    </location>
    <ligand>
        <name>ATP</name>
        <dbReference type="ChEBI" id="CHEBI:30616"/>
    </ligand>
</feature>